<protein>
    <submittedName>
        <fullName evidence="3">ShKT domain-containing protein</fullName>
    </submittedName>
</protein>
<accession>A0A183FHD7</accession>
<reference evidence="3" key="2">
    <citation type="submission" date="2019-09" db="UniProtKB">
        <authorList>
            <consortium name="WormBaseParasite"/>
        </authorList>
    </citation>
    <scope>IDENTIFICATION</scope>
</reference>
<sequence length="172" mass="18693">MCRRTCKSCSQDSTDSFCLQFRKQFLSFCEKEGLRSVDDEGTHSTVIGLSQRGRLQLLAVLLTAIQLPGAVKGPVQSSQFANCTAPVHGGSFELGLTWEDLKFAASLITLPCAPGRHPKWVTRRALSSGTTEGNAAQLLLIAELPQILWTPSVDGRGVEVTVLFFPILHCFG</sequence>
<reference evidence="1 2" key="1">
    <citation type="submission" date="2018-11" db="EMBL/GenBank/DDBJ databases">
        <authorList>
            <consortium name="Pathogen Informatics"/>
        </authorList>
    </citation>
    <scope>NUCLEOTIDE SEQUENCE [LARGE SCALE GENOMIC DNA]</scope>
</reference>
<accession>A0A3P7X2Q0</accession>
<keyword evidence="2" id="KW-1185">Reference proteome</keyword>
<dbReference type="EMBL" id="UZAH01025612">
    <property type="protein sequence ID" value="VDO67246.1"/>
    <property type="molecule type" value="Genomic_DNA"/>
</dbReference>
<gene>
    <name evidence="1" type="ORF">HPBE_LOCUS6171</name>
</gene>
<evidence type="ECO:0000313" key="2">
    <source>
        <dbReference type="Proteomes" id="UP000050761"/>
    </source>
</evidence>
<evidence type="ECO:0000313" key="1">
    <source>
        <dbReference type="EMBL" id="VDO67246.1"/>
    </source>
</evidence>
<organism evidence="2 3">
    <name type="scientific">Heligmosomoides polygyrus</name>
    <name type="common">Parasitic roundworm</name>
    <dbReference type="NCBI Taxonomy" id="6339"/>
    <lineage>
        <taxon>Eukaryota</taxon>
        <taxon>Metazoa</taxon>
        <taxon>Ecdysozoa</taxon>
        <taxon>Nematoda</taxon>
        <taxon>Chromadorea</taxon>
        <taxon>Rhabditida</taxon>
        <taxon>Rhabditina</taxon>
        <taxon>Rhabditomorpha</taxon>
        <taxon>Strongyloidea</taxon>
        <taxon>Heligmosomidae</taxon>
        <taxon>Heligmosomoides</taxon>
    </lineage>
</organism>
<dbReference type="AlphaFoldDB" id="A0A183FHD7"/>
<evidence type="ECO:0000313" key="3">
    <source>
        <dbReference type="WBParaSite" id="HPBE_0000617001-mRNA-1"/>
    </source>
</evidence>
<dbReference type="Proteomes" id="UP000050761">
    <property type="component" value="Unassembled WGS sequence"/>
</dbReference>
<dbReference type="WBParaSite" id="HPBE_0000617001-mRNA-1">
    <property type="protein sequence ID" value="HPBE_0000617001-mRNA-1"/>
    <property type="gene ID" value="HPBE_0000617001"/>
</dbReference>
<name>A0A183FHD7_HELPZ</name>
<proteinExistence type="predicted"/>